<keyword evidence="1" id="KW-1133">Transmembrane helix</keyword>
<keyword evidence="1" id="KW-0472">Membrane</keyword>
<keyword evidence="1" id="KW-0812">Transmembrane</keyword>
<organism evidence="2 3">
    <name type="scientific">Enterovibrio gelatinilyticus</name>
    <dbReference type="NCBI Taxonomy" id="2899819"/>
    <lineage>
        <taxon>Bacteria</taxon>
        <taxon>Pseudomonadati</taxon>
        <taxon>Pseudomonadota</taxon>
        <taxon>Gammaproteobacteria</taxon>
        <taxon>Vibrionales</taxon>
        <taxon>Vibrionaceae</taxon>
        <taxon>Enterovibrio</taxon>
    </lineage>
</organism>
<reference evidence="2" key="1">
    <citation type="submission" date="2021-12" db="EMBL/GenBank/DDBJ databases">
        <title>Enterovibrio ZSDZ35 sp. nov. and Enterovibrio ZSDZ42 sp. nov., isolated from coastal seawater in Qingdao.</title>
        <authorList>
            <person name="Zhang P."/>
        </authorList>
    </citation>
    <scope>NUCLEOTIDE SEQUENCE</scope>
    <source>
        <strain evidence="2">ZSDZ42</strain>
    </source>
</reference>
<proteinExistence type="predicted"/>
<dbReference type="InterPro" id="IPR040688">
    <property type="entry name" value="SLATT_2"/>
</dbReference>
<accession>A0ABT5QUK8</accession>
<name>A0ABT5QUK8_9GAMM</name>
<comment type="caution">
    <text evidence="2">The sequence shown here is derived from an EMBL/GenBank/DDBJ whole genome shotgun (WGS) entry which is preliminary data.</text>
</comment>
<evidence type="ECO:0000313" key="3">
    <source>
        <dbReference type="Proteomes" id="UP001149400"/>
    </source>
</evidence>
<sequence length="170" mass="19347">MTFEELSKMFDKAVLDAEKQARYYDRYQKVFRLISFVIRAAVVIALFNAAMLALESEKQMQADSLTWIAAAGVLAATDQLFVVTKNWRRLTKANLEIMLLIALAKIDWDEFKSKLSGAQATNDDIEKTAKICRDLVQEAREVSIRETMNWDGDLEAAMKELVKMTKKKSG</sequence>
<dbReference type="EMBL" id="JAJUBC010000001">
    <property type="protein sequence ID" value="MDD1791640.1"/>
    <property type="molecule type" value="Genomic_DNA"/>
</dbReference>
<dbReference type="NCBIfam" id="NF033633">
    <property type="entry name" value="SLATT_2"/>
    <property type="match status" value="1"/>
</dbReference>
<feature type="transmembrane region" description="Helical" evidence="1">
    <location>
        <begin position="30"/>
        <end position="53"/>
    </location>
</feature>
<evidence type="ECO:0000256" key="1">
    <source>
        <dbReference type="SAM" id="Phobius"/>
    </source>
</evidence>
<dbReference type="Proteomes" id="UP001149400">
    <property type="component" value="Unassembled WGS sequence"/>
</dbReference>
<evidence type="ECO:0000313" key="2">
    <source>
        <dbReference type="EMBL" id="MDD1791640.1"/>
    </source>
</evidence>
<protein>
    <submittedName>
        <fullName evidence="2">SLATT domain-containing protein</fullName>
    </submittedName>
</protein>
<gene>
    <name evidence="2" type="ORF">LRP50_00665</name>
</gene>
<feature type="transmembrane region" description="Helical" evidence="1">
    <location>
        <begin position="65"/>
        <end position="83"/>
    </location>
</feature>
<dbReference type="RefSeq" id="WP_274162593.1">
    <property type="nucleotide sequence ID" value="NZ_JAJUBC010000001.1"/>
</dbReference>
<keyword evidence="3" id="KW-1185">Reference proteome</keyword>